<dbReference type="Proteomes" id="UP001524570">
    <property type="component" value="Unassembled WGS sequence"/>
</dbReference>
<sequence length="54" mass="6357">MTEITPITPFSPVHTIYKVEREEREKHPPQKRPQTKPDPNKNDKQPAEHVDEIV</sequence>
<proteinExistence type="predicted"/>
<feature type="compositionally biased region" description="Basic and acidic residues" evidence="1">
    <location>
        <begin position="38"/>
        <end position="54"/>
    </location>
</feature>
<protein>
    <submittedName>
        <fullName evidence="2">Uncharacterized protein</fullName>
    </submittedName>
</protein>
<accession>A0ABT1TUU5</accession>
<dbReference type="RefSeq" id="WP_256607554.1">
    <property type="nucleotide sequence ID" value="NZ_JANIBL010000043.1"/>
</dbReference>
<name>A0ABT1TUU5_9GAMM</name>
<gene>
    <name evidence="2" type="ORF">NP589_14020</name>
</gene>
<feature type="region of interest" description="Disordered" evidence="1">
    <location>
        <begin position="1"/>
        <end position="54"/>
    </location>
</feature>
<comment type="caution">
    <text evidence="2">The sequence shown here is derived from an EMBL/GenBank/DDBJ whole genome shotgun (WGS) entry which is preliminary data.</text>
</comment>
<reference evidence="2 3" key="1">
    <citation type="submission" date="2022-07" db="EMBL/GenBank/DDBJ databases">
        <title>Methylomonas rivi sp. nov., Methylomonas rosea sp. nov., Methylomonas aureus sp. nov. and Methylomonas subterranea sp. nov., four novel methanotrophs isolated from a freshwater creek and the deep terrestrial subsurface.</title>
        <authorList>
            <person name="Abin C."/>
            <person name="Sankaranarayanan K."/>
            <person name="Garner C."/>
            <person name="Sindelar R."/>
            <person name="Kotary K."/>
            <person name="Garner R."/>
            <person name="Barclay S."/>
            <person name="Lawson P."/>
            <person name="Krumholz L."/>
        </authorList>
    </citation>
    <scope>NUCLEOTIDE SEQUENCE [LARGE SCALE GENOMIC DNA]</scope>
    <source>
        <strain evidence="2 3">WSC-7</strain>
    </source>
</reference>
<feature type="compositionally biased region" description="Basic and acidic residues" evidence="1">
    <location>
        <begin position="17"/>
        <end position="28"/>
    </location>
</feature>
<evidence type="ECO:0000313" key="3">
    <source>
        <dbReference type="Proteomes" id="UP001524570"/>
    </source>
</evidence>
<evidence type="ECO:0000256" key="1">
    <source>
        <dbReference type="SAM" id="MobiDB-lite"/>
    </source>
</evidence>
<organism evidence="2 3">
    <name type="scientific">Methylomonas rosea</name>
    <dbReference type="NCBI Taxonomy" id="2952227"/>
    <lineage>
        <taxon>Bacteria</taxon>
        <taxon>Pseudomonadati</taxon>
        <taxon>Pseudomonadota</taxon>
        <taxon>Gammaproteobacteria</taxon>
        <taxon>Methylococcales</taxon>
        <taxon>Methylococcaceae</taxon>
        <taxon>Methylomonas</taxon>
    </lineage>
</organism>
<dbReference type="EMBL" id="JANIBL010000043">
    <property type="protein sequence ID" value="MCQ8118550.1"/>
    <property type="molecule type" value="Genomic_DNA"/>
</dbReference>
<evidence type="ECO:0000313" key="2">
    <source>
        <dbReference type="EMBL" id="MCQ8118550.1"/>
    </source>
</evidence>
<keyword evidence="3" id="KW-1185">Reference proteome</keyword>